<evidence type="ECO:0008006" key="3">
    <source>
        <dbReference type="Google" id="ProtNLM"/>
    </source>
</evidence>
<sequence length="1006" mass="115866">MRIKNIIEQMVCLVFLFGTTTHMYAENGSGFIPTNFQGYYFSPQNLGFATAQTAEFVQYGNIGMNLYNGLLDLNIPLFDYKDPAFELNASIQYLSDGFKPGRRPSVVGNNWILNIGGSITRNVVGTPDDVRQNQNSGLLAAIRDGQFKQYSKEDLFNINVPVTNQNRPYVETEYDMSPDIFEFNFGRYKGRFIIDNAGNAKCLSGGGYKINLGEMAVQDYTTTDAPKYSLIQITTPDGYLYSFGGTTSCLEYSVPNNPSKLKKKPVQITSWYLSSIKNIARNRTVFFNYQSYLQKNKYHLFIRSYSSGVQWTHYKPDNTGHTKPPESRSINDGDTDHFVLEDKVYTPVLQGISIDDTEIKFTVGTFPVNFFGDSDGNDLLYLSGIKMTTKSRLVKSCAFDYDIKGRYFFLKKVTVNDQSENPSCYDFYYNLNHELPEPLTTSVDHWGFWNGGYEIINDTNTFFYDGHFDTRKAVNTSIAGCTMLAKIIYPTQGEEKVEYEYNRYRFYQVKSTDDFAWNSNETTYDTPCGGVRIGKLTMYDPTTRKERQRSFKYINPDTGWESGRVNELPRYNMPEENIKTDEYLYDRTVTSLMNVYSISSNCIGRLNNISEYPIGYSHVTETFDDGSYSRYHYSSLADIPDNSELGRRYGSEKVTSRSFNGYQKLDKALNYTPNDLSAFRGKLLSKYIYNNHQQKVAMEEYEYNFEDRTSSHEVSIDTSTGMFVSNKIFTTPCLLTYEKLTDENGVTVTHKYKYNTKGFVSQKEAVDSNSDHVYLKYIYPGEPVRLFPDEYSSGLLTANRIEEPIALIKYIRKAGESERKIIGGIQYLFKPFDGCGIQKWNLRTLKMPEPLPEDTNFGDGKYLLNYTESIEYYDNYDEYGNLITYRSNKETTVYLWLYSGRYMVAEIKGATYDTVKNALGKTPENFSRDYYMDKNKLEKLRELLPQAHITIYDYEPQIGVKYMSGPTGRVSGFHFDNQGRLSKTYRTGEDGELQLMEYNKYHYAEQ</sequence>
<comment type="caution">
    <text evidence="1">The sequence shown here is derived from an EMBL/GenBank/DDBJ whole genome shotgun (WGS) entry which is preliminary data.</text>
</comment>
<reference evidence="1 2" key="1">
    <citation type="journal article" date="2019" name="Nat. Med.">
        <title>A library of human gut bacterial isolates paired with longitudinal multiomics data enables mechanistic microbiome research.</title>
        <authorList>
            <person name="Poyet M."/>
            <person name="Groussin M."/>
            <person name="Gibbons S.M."/>
            <person name="Avila-Pacheco J."/>
            <person name="Jiang X."/>
            <person name="Kearney S.M."/>
            <person name="Perrotta A.R."/>
            <person name="Berdy B."/>
            <person name="Zhao S."/>
            <person name="Lieberman T.D."/>
            <person name="Swanson P.K."/>
            <person name="Smith M."/>
            <person name="Roesemann S."/>
            <person name="Alexander J.E."/>
            <person name="Rich S.A."/>
            <person name="Livny J."/>
            <person name="Vlamakis H."/>
            <person name="Clish C."/>
            <person name="Bullock K."/>
            <person name="Deik A."/>
            <person name="Scott J."/>
            <person name="Pierce K.A."/>
            <person name="Xavier R.J."/>
            <person name="Alm E.J."/>
        </authorList>
    </citation>
    <scope>NUCLEOTIDE SEQUENCE [LARGE SCALE GENOMIC DNA]</scope>
    <source>
        <strain evidence="1 2">BIOML-A188</strain>
    </source>
</reference>
<dbReference type="RefSeq" id="WP_310505200.1">
    <property type="nucleotide sequence ID" value="NZ_JANUSI010000001.1"/>
</dbReference>
<dbReference type="AlphaFoldDB" id="A0A6I0NJ05"/>
<organism evidence="1 2">
    <name type="scientific">Bacteroides thetaiotaomicron</name>
    <dbReference type="NCBI Taxonomy" id="818"/>
    <lineage>
        <taxon>Bacteria</taxon>
        <taxon>Pseudomonadati</taxon>
        <taxon>Bacteroidota</taxon>
        <taxon>Bacteroidia</taxon>
        <taxon>Bacteroidales</taxon>
        <taxon>Bacteroidaceae</taxon>
        <taxon>Bacteroides</taxon>
    </lineage>
</organism>
<proteinExistence type="predicted"/>
<name>A0A6I0NJ05_BACT4</name>
<evidence type="ECO:0000313" key="1">
    <source>
        <dbReference type="EMBL" id="KAB4308189.1"/>
    </source>
</evidence>
<dbReference type="Proteomes" id="UP000440614">
    <property type="component" value="Unassembled WGS sequence"/>
</dbReference>
<accession>A0A6I0NJ05</accession>
<evidence type="ECO:0000313" key="2">
    <source>
        <dbReference type="Proteomes" id="UP000440614"/>
    </source>
</evidence>
<dbReference type="EMBL" id="WCSY01000022">
    <property type="protein sequence ID" value="KAB4308189.1"/>
    <property type="molecule type" value="Genomic_DNA"/>
</dbReference>
<protein>
    <recommendedName>
        <fullName evidence="3">YD repeat-containing protein</fullName>
    </recommendedName>
</protein>
<gene>
    <name evidence="1" type="ORF">GAO51_20485</name>
</gene>